<reference evidence="3 6" key="3">
    <citation type="submission" date="2023-12" db="EMBL/GenBank/DDBJ databases">
        <authorList>
            <person name="Easwaran N."/>
            <person name="Lazarus H.P.S."/>
        </authorList>
    </citation>
    <scope>NUCLEOTIDE SEQUENCE [LARGE SCALE GENOMIC DNA]</scope>
    <source>
        <strain evidence="3 6">VIT-2023</strain>
    </source>
</reference>
<accession>A0A0V8GJR0</accession>
<dbReference type="Proteomes" id="UP000053797">
    <property type="component" value="Unassembled WGS sequence"/>
</dbReference>
<dbReference type="EMBL" id="LNQL01000001">
    <property type="protein sequence ID" value="KSU50500.1"/>
    <property type="molecule type" value="Genomic_DNA"/>
</dbReference>
<dbReference type="EMBL" id="LDQV01000025">
    <property type="protein sequence ID" value="KTR26353.1"/>
    <property type="molecule type" value="Genomic_DNA"/>
</dbReference>
<evidence type="ECO:0000313" key="3">
    <source>
        <dbReference type="EMBL" id="MEI4461497.1"/>
    </source>
</evidence>
<dbReference type="RefSeq" id="WP_023468866.1">
    <property type="nucleotide sequence ID" value="NZ_FMYN01000001.1"/>
</dbReference>
<evidence type="ECO:0000313" key="2">
    <source>
        <dbReference type="EMBL" id="KTR26353.1"/>
    </source>
</evidence>
<sequence length="70" mass="7643">MLLFAETDLAVGYKERTKTGVYVTIETIDSRTITLVAPANAAEDICDELFATGLEQLFSFKMNPSTLPVA</sequence>
<evidence type="ECO:0000313" key="5">
    <source>
        <dbReference type="Proteomes" id="UP000072605"/>
    </source>
</evidence>
<dbReference type="AlphaFoldDB" id="A0A0V8GJR0"/>
<proteinExistence type="predicted"/>
<organism evidence="1 4">
    <name type="scientific">Exiguobacterium indicum</name>
    <dbReference type="NCBI Taxonomy" id="296995"/>
    <lineage>
        <taxon>Bacteria</taxon>
        <taxon>Bacillati</taxon>
        <taxon>Bacillota</taxon>
        <taxon>Bacilli</taxon>
        <taxon>Bacillales</taxon>
        <taxon>Bacillales Family XII. Incertae Sedis</taxon>
        <taxon>Exiguobacterium</taxon>
    </lineage>
</organism>
<dbReference type="OrthoDB" id="2353817at2"/>
<dbReference type="Proteomes" id="UP001387110">
    <property type="component" value="Unassembled WGS sequence"/>
</dbReference>
<dbReference type="GeneID" id="90837284"/>
<evidence type="ECO:0000313" key="1">
    <source>
        <dbReference type="EMBL" id="KSU50500.1"/>
    </source>
</evidence>
<name>A0A0V8GJR0_9BACL</name>
<protein>
    <submittedName>
        <fullName evidence="1">Uncharacterized protein</fullName>
    </submittedName>
</protein>
<evidence type="ECO:0000313" key="6">
    <source>
        <dbReference type="Proteomes" id="UP001387110"/>
    </source>
</evidence>
<keyword evidence="6" id="KW-1185">Reference proteome</keyword>
<evidence type="ECO:0000313" key="4">
    <source>
        <dbReference type="Proteomes" id="UP000053797"/>
    </source>
</evidence>
<comment type="caution">
    <text evidence="1">The sequence shown here is derived from an EMBL/GenBank/DDBJ whole genome shotgun (WGS) entry which is preliminary data.</text>
</comment>
<reference evidence="2 5" key="2">
    <citation type="journal article" date="2016" name="Front. Microbiol.">
        <title>Genomic Resource of Rice Seed Associated Bacteria.</title>
        <authorList>
            <person name="Midha S."/>
            <person name="Bansal K."/>
            <person name="Sharma S."/>
            <person name="Kumar N."/>
            <person name="Patil P.P."/>
            <person name="Chaudhry V."/>
            <person name="Patil P.B."/>
        </authorList>
    </citation>
    <scope>NUCLEOTIDE SEQUENCE [LARGE SCALE GENOMIC DNA]</scope>
    <source>
        <strain evidence="2 5">RSA11</strain>
    </source>
</reference>
<reference evidence="1 4" key="1">
    <citation type="journal article" date="2015" name="Int. J. Syst. Evol. Microbiol.">
        <title>Exiguobacterium enclense sp. nov., isolated from sediment.</title>
        <authorList>
            <person name="Dastager S.G."/>
            <person name="Mawlankar R."/>
            <person name="Sonalkar V.V."/>
            <person name="Thorat M.N."/>
            <person name="Mual P."/>
            <person name="Verma A."/>
            <person name="Krishnamurthi S."/>
            <person name="Tang S.K."/>
            <person name="Li W.J."/>
        </authorList>
    </citation>
    <scope>NUCLEOTIDE SEQUENCE [LARGE SCALE GENOMIC DNA]</scope>
    <source>
        <strain evidence="1 4">NIO-1109</strain>
    </source>
</reference>
<dbReference type="Proteomes" id="UP000072605">
    <property type="component" value="Unassembled WGS sequence"/>
</dbReference>
<dbReference type="EMBL" id="JBAWKY010000001">
    <property type="protein sequence ID" value="MEI4461497.1"/>
    <property type="molecule type" value="Genomic_DNA"/>
</dbReference>
<gene>
    <name evidence="1" type="ORF">AS033_03720</name>
    <name evidence="2" type="ORF">RSA11_11660</name>
    <name evidence="3" type="ORF">SZL87_03535</name>
</gene>